<dbReference type="NCBIfam" id="TIGR00138">
    <property type="entry name" value="rsmG_gidB"/>
    <property type="match status" value="1"/>
</dbReference>
<feature type="binding site" evidence="6">
    <location>
        <begin position="127"/>
        <end position="128"/>
    </location>
    <ligand>
        <name>S-adenosyl-L-methionine</name>
        <dbReference type="ChEBI" id="CHEBI:59789"/>
    </ligand>
</feature>
<keyword evidence="2 6" id="KW-0698">rRNA processing</keyword>
<evidence type="ECO:0000256" key="3">
    <source>
        <dbReference type="ARBA" id="ARBA00022603"/>
    </source>
</evidence>
<name>A0A2W4QTG4_9GAMM</name>
<dbReference type="SUPFAM" id="SSF53335">
    <property type="entry name" value="S-adenosyl-L-methionine-dependent methyltransferases"/>
    <property type="match status" value="1"/>
</dbReference>
<comment type="caution">
    <text evidence="6">Lacks conserved residue(s) required for the propagation of feature annotation.</text>
</comment>
<feature type="binding site" evidence="6">
    <location>
        <position position="142"/>
    </location>
    <ligand>
        <name>S-adenosyl-L-methionine</name>
        <dbReference type="ChEBI" id="CHEBI:59789"/>
    </ligand>
</feature>
<keyword evidence="1 6" id="KW-0963">Cytoplasm</keyword>
<evidence type="ECO:0000256" key="1">
    <source>
        <dbReference type="ARBA" id="ARBA00022490"/>
    </source>
</evidence>
<dbReference type="CDD" id="cd02440">
    <property type="entry name" value="AdoMet_MTases"/>
    <property type="match status" value="1"/>
</dbReference>
<evidence type="ECO:0000256" key="4">
    <source>
        <dbReference type="ARBA" id="ARBA00022679"/>
    </source>
</evidence>
<dbReference type="GO" id="GO:0005829">
    <property type="term" value="C:cytosol"/>
    <property type="evidence" value="ECO:0007669"/>
    <property type="project" value="TreeGrafter"/>
</dbReference>
<dbReference type="GO" id="GO:0070043">
    <property type="term" value="F:rRNA (guanine-N7-)-methyltransferase activity"/>
    <property type="evidence" value="ECO:0007669"/>
    <property type="project" value="UniProtKB-UniRule"/>
</dbReference>
<dbReference type="PANTHER" id="PTHR31760:SF0">
    <property type="entry name" value="S-ADENOSYL-L-METHIONINE-DEPENDENT METHYLTRANSFERASES SUPERFAMILY PROTEIN"/>
    <property type="match status" value="1"/>
</dbReference>
<dbReference type="InterPro" id="IPR029063">
    <property type="entry name" value="SAM-dependent_MTases_sf"/>
</dbReference>
<keyword evidence="5 6" id="KW-0949">S-adenosyl-L-methionine</keyword>
<dbReference type="AlphaFoldDB" id="A0A2W4QTG4"/>
<sequence>MDHLERILSEGLEAMNIAYSAKQLTRLLEFLGLLQKWNRVYNLTSIDSPVERVRLHLLDSLAVLPYLQGTSVLDVGTGAGLPGLPLALFSPDRKFTLLDSNAKKTRFVRQATIELGLANVNVVHERIESFRTSNGFDSILARAFANLPELTGQSFRLLNPGGVILAQKGKLPQEELKLLENAVVEVFSLDIPGIDAERHLIAIKVRT</sequence>
<dbReference type="EC" id="2.1.1.170" evidence="6"/>
<evidence type="ECO:0000256" key="2">
    <source>
        <dbReference type="ARBA" id="ARBA00022552"/>
    </source>
</evidence>
<dbReference type="Gene3D" id="3.40.50.150">
    <property type="entry name" value="Vaccinia Virus protein VP39"/>
    <property type="match status" value="1"/>
</dbReference>
<keyword evidence="4 6" id="KW-0808">Transferase</keyword>
<dbReference type="Proteomes" id="UP000249396">
    <property type="component" value="Unassembled WGS sequence"/>
</dbReference>
<dbReference type="PANTHER" id="PTHR31760">
    <property type="entry name" value="S-ADENOSYL-L-METHIONINE-DEPENDENT METHYLTRANSFERASES SUPERFAMILY PROTEIN"/>
    <property type="match status" value="1"/>
</dbReference>
<comment type="function">
    <text evidence="6">Specifically methylates the N7 position of guanine in position 527 of 16S rRNA.</text>
</comment>
<evidence type="ECO:0000313" key="8">
    <source>
        <dbReference type="Proteomes" id="UP000249396"/>
    </source>
</evidence>
<feature type="binding site" evidence="6">
    <location>
        <position position="76"/>
    </location>
    <ligand>
        <name>S-adenosyl-L-methionine</name>
        <dbReference type="ChEBI" id="CHEBI:59789"/>
    </ligand>
</feature>
<gene>
    <name evidence="6" type="primary">rsmG</name>
    <name evidence="7" type="ORF">DM484_20450</name>
</gene>
<proteinExistence type="inferred from homology"/>
<comment type="catalytic activity">
    <reaction evidence="6">
        <text>guanosine(527) in 16S rRNA + S-adenosyl-L-methionine = N(7)-methylguanosine(527) in 16S rRNA + S-adenosyl-L-homocysteine</text>
        <dbReference type="Rhea" id="RHEA:42732"/>
        <dbReference type="Rhea" id="RHEA-COMP:10209"/>
        <dbReference type="Rhea" id="RHEA-COMP:10210"/>
        <dbReference type="ChEBI" id="CHEBI:57856"/>
        <dbReference type="ChEBI" id="CHEBI:59789"/>
        <dbReference type="ChEBI" id="CHEBI:74269"/>
        <dbReference type="ChEBI" id="CHEBI:74480"/>
        <dbReference type="EC" id="2.1.1.170"/>
    </reaction>
</comment>
<dbReference type="PIRSF" id="PIRSF003078">
    <property type="entry name" value="GidB"/>
    <property type="match status" value="1"/>
</dbReference>
<accession>A0A2W4QTG4</accession>
<evidence type="ECO:0000256" key="5">
    <source>
        <dbReference type="ARBA" id="ARBA00022691"/>
    </source>
</evidence>
<organism evidence="7 8">
    <name type="scientific">Candidatus Methylumidiphilus alinenensis</name>
    <dbReference type="NCBI Taxonomy" id="2202197"/>
    <lineage>
        <taxon>Bacteria</taxon>
        <taxon>Pseudomonadati</taxon>
        <taxon>Pseudomonadota</taxon>
        <taxon>Gammaproteobacteria</taxon>
        <taxon>Methylococcales</taxon>
        <taxon>Candidatus Methylumidiphilus</taxon>
    </lineage>
</organism>
<comment type="subcellular location">
    <subcellularLocation>
        <location evidence="6">Cytoplasm</location>
    </subcellularLocation>
</comment>
<dbReference type="EMBL" id="QJPH01000413">
    <property type="protein sequence ID" value="PZN74783.1"/>
    <property type="molecule type" value="Genomic_DNA"/>
</dbReference>
<comment type="caution">
    <text evidence="7">The sequence shown here is derived from an EMBL/GenBank/DDBJ whole genome shotgun (WGS) entry which is preliminary data.</text>
</comment>
<protein>
    <recommendedName>
        <fullName evidence="6">Ribosomal RNA small subunit methyltransferase G</fullName>
        <ecNumber evidence="6">2.1.1.170</ecNumber>
    </recommendedName>
    <alternativeName>
        <fullName evidence="6">16S rRNA 7-methylguanosine methyltransferase</fullName>
        <shortName evidence="6">16S rRNA m7G methyltransferase</shortName>
    </alternativeName>
</protein>
<reference evidence="7 8" key="1">
    <citation type="journal article" date="2018" name="Aquat. Microb. Ecol.">
        <title>Gammaproteobacterial methanotrophs dominate.</title>
        <authorList>
            <person name="Rissanen A.J."/>
            <person name="Saarenheimo J."/>
            <person name="Tiirola M."/>
            <person name="Peura S."/>
            <person name="Aalto S.L."/>
            <person name="Karvinen A."/>
            <person name="Nykanen H."/>
        </authorList>
    </citation>
    <scope>NUCLEOTIDE SEQUENCE [LARGE SCALE GENOMIC DNA]</scope>
    <source>
        <strain evidence="7">AMbin10</strain>
    </source>
</reference>
<dbReference type="Pfam" id="PF02527">
    <property type="entry name" value="GidB"/>
    <property type="match status" value="1"/>
</dbReference>
<feature type="binding site" evidence="6">
    <location>
        <position position="81"/>
    </location>
    <ligand>
        <name>S-adenosyl-L-methionine</name>
        <dbReference type="ChEBI" id="CHEBI:59789"/>
    </ligand>
</feature>
<evidence type="ECO:0000313" key="7">
    <source>
        <dbReference type="EMBL" id="PZN74783.1"/>
    </source>
</evidence>
<dbReference type="InterPro" id="IPR003682">
    <property type="entry name" value="rRNA_ssu_MeTfrase_G"/>
</dbReference>
<evidence type="ECO:0000256" key="6">
    <source>
        <dbReference type="HAMAP-Rule" id="MF_00074"/>
    </source>
</evidence>
<dbReference type="HAMAP" id="MF_00074">
    <property type="entry name" value="16SrRNA_methyltr_G"/>
    <property type="match status" value="1"/>
</dbReference>
<keyword evidence="3 6" id="KW-0489">Methyltransferase</keyword>
<comment type="similarity">
    <text evidence="6">Belongs to the methyltransferase superfamily. RNA methyltransferase RsmG family.</text>
</comment>